<keyword evidence="1" id="KW-0812">Transmembrane</keyword>
<accession>A0A7H0H434</accession>
<feature type="transmembrane region" description="Helical" evidence="1">
    <location>
        <begin position="89"/>
        <end position="107"/>
    </location>
</feature>
<protein>
    <submittedName>
        <fullName evidence="2">Uncharacterized protein</fullName>
    </submittedName>
</protein>
<proteinExistence type="predicted"/>
<evidence type="ECO:0000256" key="1">
    <source>
        <dbReference type="SAM" id="Phobius"/>
    </source>
</evidence>
<dbReference type="RefSeq" id="WP_187720435.1">
    <property type="nucleotide sequence ID" value="NZ_BAABBL010000028.1"/>
</dbReference>
<organism evidence="2 3">
    <name type="scientific">Tessaracoccus defluvii</name>
    <dbReference type="NCBI Taxonomy" id="1285901"/>
    <lineage>
        <taxon>Bacteria</taxon>
        <taxon>Bacillati</taxon>
        <taxon>Actinomycetota</taxon>
        <taxon>Actinomycetes</taxon>
        <taxon>Propionibacteriales</taxon>
        <taxon>Propionibacteriaceae</taxon>
        <taxon>Tessaracoccus</taxon>
    </lineage>
</organism>
<dbReference type="AlphaFoldDB" id="A0A7H0H434"/>
<gene>
    <name evidence="2" type="ORF">H9L22_13855</name>
</gene>
<keyword evidence="1" id="KW-0472">Membrane</keyword>
<keyword evidence="1" id="KW-1133">Transmembrane helix</keyword>
<evidence type="ECO:0000313" key="2">
    <source>
        <dbReference type="EMBL" id="QNP55300.1"/>
    </source>
</evidence>
<sequence>MDNSVVPAQGGAFRTVRHPWGTVVHRTDTGRPVSVYHSKSTPAADYLARVEHSPLTWPRSWEEAVFGVGAPIIATAIGVSSGAPAFWPLLLGVGAGVAGAFLARPLAARATTARRLDAGRAVGALVATGNDELIAAAIDPVISFDVDPAGAVDLVAELDAAWRAAEASSVHEKAGVIAALRDTAAHFPTTDGQVATIRSELRSMRRSLASLDTAKRELDAATSTADLLDPVPPRGIDALRAATQAIEEDAEVVRAVVDEQTAARPPLS</sequence>
<dbReference type="KEGG" id="tdf:H9L22_13855"/>
<dbReference type="EMBL" id="CP060789">
    <property type="protein sequence ID" value="QNP55300.1"/>
    <property type="molecule type" value="Genomic_DNA"/>
</dbReference>
<name>A0A7H0H434_9ACTN</name>
<reference evidence="2 3" key="1">
    <citation type="submission" date="2020-08" db="EMBL/GenBank/DDBJ databases">
        <title>Genome sequence of Tessaracoccus defluvii JCM 17540T.</title>
        <authorList>
            <person name="Hyun D.-W."/>
            <person name="Bae J.-W."/>
        </authorList>
    </citation>
    <scope>NUCLEOTIDE SEQUENCE [LARGE SCALE GENOMIC DNA]</scope>
    <source>
        <strain evidence="2 3">JCM 17540</strain>
    </source>
</reference>
<evidence type="ECO:0000313" key="3">
    <source>
        <dbReference type="Proteomes" id="UP000516117"/>
    </source>
</evidence>
<dbReference type="Proteomes" id="UP000516117">
    <property type="component" value="Chromosome"/>
</dbReference>
<keyword evidence="3" id="KW-1185">Reference proteome</keyword>